<protein>
    <submittedName>
        <fullName evidence="6">Ribonucleases P/MRP protein subunit POP1-like</fullName>
    </submittedName>
</protein>
<feature type="region of interest" description="Disordered" evidence="4">
    <location>
        <begin position="128"/>
        <end position="156"/>
    </location>
</feature>
<comment type="caution">
    <text evidence="6">The sequence shown here is derived from an EMBL/GenBank/DDBJ whole genome shotgun (WGS) entry which is preliminary data.</text>
</comment>
<dbReference type="GO" id="GO:0001682">
    <property type="term" value="P:tRNA 5'-leader removal"/>
    <property type="evidence" value="ECO:0007669"/>
    <property type="project" value="InterPro"/>
</dbReference>
<dbReference type="InterPro" id="IPR013087">
    <property type="entry name" value="Znf_C2H2_type"/>
</dbReference>
<sequence length="1087" mass="121696">MSKRQRRRIPSVDVAVLEQPLNLGGSDAVVLAKALRNGTAEIQHVLINECSVVLECRVCRALFRSLANLLAHKRHYCRASYAEHSATSRSSPDVTQTSELSTTLPTSIDSARPGTTLENSVACLADVPAKSRNQNGDKTARKRARESASSTAAHYRASGARERLIAAVPPANSEVNVAAKGGRERLSTKSRQVTSALDEVEAEAHSSNSNGDAHWTDICVRTWHCFTCHLALDNGYRMRRHLVYDHGTEVRYHVCPHCGLEREYMFDVMRHLHSAHGLVAQQLAELRNDIQDRVRYRPRPKVSSGMSNRRKRPPSGHAGESGGDIGGASKTAKLSRKDDQTATGDAGPSRVDHSQPNTSSSGNQDNINADILSKIDLPMTVDLERFVSARKDELANLTEVVKTRMRKLVSQQLPRHLRRRTVSHNKKRLPKRLQDRYNAEAAKVTKRPSRLHRRRPRNLQDEYTRRARKHRWLETHLWHAKRFRMVEKFGYKIPERSFDKSLRACYRGAAKYCLLNDISYECCIELRGEQISICAALGRISSPRTGLSVAAKKFTGGRYQGSIWLYQIDSYPHNCLGEVTFIWRPPESNVSERTLWLWCHPALRDNLIGIFKQLFDLAETSDSGSDMSPVFKGPAVTLTDRRNELNRFRLTGPLSVRVLCETLTQDESGLQLPSPLRLQPDYFNKFWKTLSHKALSAFAHLRDGQIAGNVVLDPRLHMPNKRIVSTVMGASAGGEESTSERADDDLGDVDDVPYESDLWDTLSRSFVKSAMLTQDQINKMRHDKLVPGTPVELGAKESRIPILIVFRGGAQTHLGYSRGCDVLLPAGWGRQFFIALNYRSARAAGLRDLTAVTRYSGRFVFPDDVPDSPIAAPHLAAETDALLTKHMKYPPNKRPPFAKLGMSLPYSLPFAQLVDSFSEQPVATDSAGLFVLRDRALLKQLAETYAKPERFVQTVKSIPSRDVELALVPVKVTCPKGVPGRFARLYALPAPYCLMREPAHTTAVPERTITREDLSQGLFDATIDNLYQILGFLVCGDRNYTEKCATGLGYVSLNALMRALLVNYGGVVAFRNQHCFNYRTVQMSIVY</sequence>
<dbReference type="GO" id="GO:0000172">
    <property type="term" value="C:ribonuclease MRP complex"/>
    <property type="evidence" value="ECO:0007669"/>
    <property type="project" value="InterPro"/>
</dbReference>
<dbReference type="InterPro" id="IPR009723">
    <property type="entry name" value="Pop1_N"/>
</dbReference>
<keyword evidence="2" id="KW-0819">tRNA processing</keyword>
<evidence type="ECO:0000256" key="1">
    <source>
        <dbReference type="ARBA" id="ARBA00004123"/>
    </source>
</evidence>
<dbReference type="Pfam" id="PF22770">
    <property type="entry name" value="POP1_C"/>
    <property type="match status" value="1"/>
</dbReference>
<dbReference type="PANTHER" id="PTHR22731:SF3">
    <property type="entry name" value="RIBONUCLEASES P_MRP PROTEIN SUBUNIT POP1"/>
    <property type="match status" value="1"/>
</dbReference>
<dbReference type="InParanoid" id="A0A1V9Y114"/>
<evidence type="ECO:0000256" key="3">
    <source>
        <dbReference type="ARBA" id="ARBA00023242"/>
    </source>
</evidence>
<reference evidence="6 7" key="1">
    <citation type="journal article" date="2017" name="Gigascience">
        <title>Draft genome of the honey bee ectoparasitic mite, Tropilaelaps mercedesae, is shaped by the parasitic life history.</title>
        <authorList>
            <person name="Dong X."/>
            <person name="Armstrong S.D."/>
            <person name="Xia D."/>
            <person name="Makepeace B.L."/>
            <person name="Darby A.C."/>
            <person name="Kadowaki T."/>
        </authorList>
    </citation>
    <scope>NUCLEOTIDE SEQUENCE [LARGE SCALE GENOMIC DNA]</scope>
    <source>
        <strain evidence="6">Wuxi-XJTLU</strain>
    </source>
</reference>
<dbReference type="STRING" id="418985.A0A1V9Y114"/>
<dbReference type="InterPro" id="IPR039182">
    <property type="entry name" value="Pop1"/>
</dbReference>
<feature type="region of interest" description="Disordered" evidence="4">
    <location>
        <begin position="83"/>
        <end position="114"/>
    </location>
</feature>
<comment type="subcellular location">
    <subcellularLocation>
        <location evidence="1">Nucleus</location>
    </subcellularLocation>
</comment>
<evidence type="ECO:0000256" key="2">
    <source>
        <dbReference type="ARBA" id="ARBA00022694"/>
    </source>
</evidence>
<dbReference type="PANTHER" id="PTHR22731">
    <property type="entry name" value="RIBONUCLEASES P/MRP PROTEIN SUBUNIT POP1"/>
    <property type="match status" value="1"/>
</dbReference>
<feature type="compositionally biased region" description="Polar residues" evidence="4">
    <location>
        <begin position="354"/>
        <end position="366"/>
    </location>
</feature>
<dbReference type="GO" id="GO:0005655">
    <property type="term" value="C:nucleolar ribonuclease P complex"/>
    <property type="evidence" value="ECO:0007669"/>
    <property type="project" value="InterPro"/>
</dbReference>
<evidence type="ECO:0000313" key="6">
    <source>
        <dbReference type="EMBL" id="OQR79424.1"/>
    </source>
</evidence>
<feature type="domain" description="C2H2-type" evidence="5">
    <location>
        <begin position="223"/>
        <end position="246"/>
    </location>
</feature>
<dbReference type="SMART" id="SM00355">
    <property type="entry name" value="ZnF_C2H2"/>
    <property type="match status" value="3"/>
</dbReference>
<proteinExistence type="predicted"/>
<feature type="compositionally biased region" description="Polar residues" evidence="4">
    <location>
        <begin position="85"/>
        <end position="109"/>
    </location>
</feature>
<feature type="domain" description="C2H2-type" evidence="5">
    <location>
        <begin position="54"/>
        <end position="75"/>
    </location>
</feature>
<evidence type="ECO:0000313" key="7">
    <source>
        <dbReference type="Proteomes" id="UP000192247"/>
    </source>
</evidence>
<dbReference type="FunCoup" id="A0A1V9Y114">
    <property type="interactions" value="1144"/>
</dbReference>
<evidence type="ECO:0000259" key="5">
    <source>
        <dbReference type="SMART" id="SM00355"/>
    </source>
</evidence>
<feature type="region of interest" description="Disordered" evidence="4">
    <location>
        <begin position="291"/>
        <end position="366"/>
    </location>
</feature>
<accession>A0A1V9Y114</accession>
<dbReference type="Pfam" id="PF08170">
    <property type="entry name" value="POPLD"/>
    <property type="match status" value="1"/>
</dbReference>
<name>A0A1V9Y114_9ACAR</name>
<evidence type="ECO:0000256" key="4">
    <source>
        <dbReference type="SAM" id="MobiDB-lite"/>
    </source>
</evidence>
<dbReference type="OrthoDB" id="442863at2759"/>
<keyword evidence="7" id="KW-1185">Reference proteome</keyword>
<dbReference type="Pfam" id="PF06978">
    <property type="entry name" value="POP1_N"/>
    <property type="match status" value="1"/>
</dbReference>
<feature type="domain" description="C2H2-type" evidence="5">
    <location>
        <begin position="253"/>
        <end position="276"/>
    </location>
</feature>
<gene>
    <name evidence="6" type="ORF">BIW11_05744</name>
</gene>
<dbReference type="AlphaFoldDB" id="A0A1V9Y114"/>
<dbReference type="InterPro" id="IPR012590">
    <property type="entry name" value="POPLD_dom"/>
</dbReference>
<dbReference type="EMBL" id="MNPL01001125">
    <property type="protein sequence ID" value="OQR79424.1"/>
    <property type="molecule type" value="Genomic_DNA"/>
</dbReference>
<keyword evidence="3" id="KW-0539">Nucleus</keyword>
<dbReference type="Proteomes" id="UP000192247">
    <property type="component" value="Unassembled WGS sequence"/>
</dbReference>
<organism evidence="6 7">
    <name type="scientific">Tropilaelaps mercedesae</name>
    <dbReference type="NCBI Taxonomy" id="418985"/>
    <lineage>
        <taxon>Eukaryota</taxon>
        <taxon>Metazoa</taxon>
        <taxon>Ecdysozoa</taxon>
        <taxon>Arthropoda</taxon>
        <taxon>Chelicerata</taxon>
        <taxon>Arachnida</taxon>
        <taxon>Acari</taxon>
        <taxon>Parasitiformes</taxon>
        <taxon>Mesostigmata</taxon>
        <taxon>Gamasina</taxon>
        <taxon>Dermanyssoidea</taxon>
        <taxon>Laelapidae</taxon>
        <taxon>Tropilaelaps</taxon>
    </lineage>
</organism>
<dbReference type="InterPro" id="IPR055079">
    <property type="entry name" value="POP1_C"/>
</dbReference>